<evidence type="ECO:0000313" key="1">
    <source>
        <dbReference type="EMBL" id="GBN41848.1"/>
    </source>
</evidence>
<evidence type="ECO:0000313" key="2">
    <source>
        <dbReference type="Proteomes" id="UP000499080"/>
    </source>
</evidence>
<feature type="non-terminal residue" evidence="1">
    <location>
        <position position="1"/>
    </location>
</feature>
<dbReference type="AlphaFoldDB" id="A0A4Y2NQM5"/>
<dbReference type="EMBL" id="BGPR01009719">
    <property type="protein sequence ID" value="GBN41848.1"/>
    <property type="molecule type" value="Genomic_DNA"/>
</dbReference>
<organism evidence="1 2">
    <name type="scientific">Araneus ventricosus</name>
    <name type="common">Orbweaver spider</name>
    <name type="synonym">Epeira ventricosa</name>
    <dbReference type="NCBI Taxonomy" id="182803"/>
    <lineage>
        <taxon>Eukaryota</taxon>
        <taxon>Metazoa</taxon>
        <taxon>Ecdysozoa</taxon>
        <taxon>Arthropoda</taxon>
        <taxon>Chelicerata</taxon>
        <taxon>Arachnida</taxon>
        <taxon>Araneae</taxon>
        <taxon>Araneomorphae</taxon>
        <taxon>Entelegynae</taxon>
        <taxon>Araneoidea</taxon>
        <taxon>Araneidae</taxon>
        <taxon>Araneus</taxon>
    </lineage>
</organism>
<name>A0A4Y2NQM5_ARAVE</name>
<keyword evidence="2" id="KW-1185">Reference proteome</keyword>
<gene>
    <name evidence="1" type="ORF">AVEN_221470_1</name>
</gene>
<accession>A0A4Y2NQM5</accession>
<sequence length="65" mass="7033">QATAGSVGTWPLLVGVDGAKHQANDLESTPKGIQSRYVCPNQEKKHILEEGIVLFIGPLDVHECH</sequence>
<reference evidence="1 2" key="1">
    <citation type="journal article" date="2019" name="Sci. Rep.">
        <title>Orb-weaving spider Araneus ventricosus genome elucidates the spidroin gene catalogue.</title>
        <authorList>
            <person name="Kono N."/>
            <person name="Nakamura H."/>
            <person name="Ohtoshi R."/>
            <person name="Moran D.A.P."/>
            <person name="Shinohara A."/>
            <person name="Yoshida Y."/>
            <person name="Fujiwara M."/>
            <person name="Mori M."/>
            <person name="Tomita M."/>
            <person name="Arakawa K."/>
        </authorList>
    </citation>
    <scope>NUCLEOTIDE SEQUENCE [LARGE SCALE GENOMIC DNA]</scope>
</reference>
<comment type="caution">
    <text evidence="1">The sequence shown here is derived from an EMBL/GenBank/DDBJ whole genome shotgun (WGS) entry which is preliminary data.</text>
</comment>
<proteinExistence type="predicted"/>
<dbReference type="Proteomes" id="UP000499080">
    <property type="component" value="Unassembled WGS sequence"/>
</dbReference>
<protein>
    <submittedName>
        <fullName evidence="1">Uncharacterized protein</fullName>
    </submittedName>
</protein>